<keyword evidence="3" id="KW-1185">Reference proteome</keyword>
<evidence type="ECO:0000313" key="2">
    <source>
        <dbReference type="EMBL" id="MBV7389844.1"/>
    </source>
</evidence>
<evidence type="ECO:0000313" key="3">
    <source>
        <dbReference type="Proteomes" id="UP000774130"/>
    </source>
</evidence>
<name>A0ABS6TAB2_9ENTE</name>
<dbReference type="Proteomes" id="UP000774130">
    <property type="component" value="Unassembled WGS sequence"/>
</dbReference>
<comment type="caution">
    <text evidence="2">The sequence shown here is derived from an EMBL/GenBank/DDBJ whole genome shotgun (WGS) entry which is preliminary data.</text>
</comment>
<dbReference type="GO" id="GO:0016757">
    <property type="term" value="F:glycosyltransferase activity"/>
    <property type="evidence" value="ECO:0007669"/>
    <property type="project" value="UniProtKB-KW"/>
</dbReference>
<dbReference type="RefSeq" id="WP_218324912.1">
    <property type="nucleotide sequence ID" value="NZ_JAHUZB010000002.1"/>
</dbReference>
<organism evidence="2 3">
    <name type="scientific">Enterococcus alishanensis</name>
    <dbReference type="NCBI Taxonomy" id="1303817"/>
    <lineage>
        <taxon>Bacteria</taxon>
        <taxon>Bacillati</taxon>
        <taxon>Bacillota</taxon>
        <taxon>Bacilli</taxon>
        <taxon>Lactobacillales</taxon>
        <taxon>Enterococcaceae</taxon>
        <taxon>Enterococcus</taxon>
    </lineage>
</organism>
<protein>
    <submittedName>
        <fullName evidence="2">Glycosyltransferase</fullName>
        <ecNumber evidence="2">2.4.-.-</ecNumber>
    </submittedName>
</protein>
<gene>
    <name evidence="2" type="ORF">KUA55_04070</name>
</gene>
<keyword evidence="2" id="KW-0328">Glycosyltransferase</keyword>
<evidence type="ECO:0000259" key="1">
    <source>
        <dbReference type="Pfam" id="PF00535"/>
    </source>
</evidence>
<dbReference type="EC" id="2.4.-.-" evidence="2"/>
<dbReference type="PANTHER" id="PTHR22916">
    <property type="entry name" value="GLYCOSYLTRANSFERASE"/>
    <property type="match status" value="1"/>
</dbReference>
<reference evidence="2 3" key="1">
    <citation type="submission" date="2021-06" db="EMBL/GenBank/DDBJ databases">
        <title>Enterococcus alishanensis sp. nov., a novel lactic acid bacterium isolated from fresh coffee beans.</title>
        <authorList>
            <person name="Chen Y.-S."/>
        </authorList>
    </citation>
    <scope>NUCLEOTIDE SEQUENCE [LARGE SCALE GENOMIC DNA]</scope>
    <source>
        <strain evidence="2 3">ALS3</strain>
    </source>
</reference>
<dbReference type="InterPro" id="IPR001173">
    <property type="entry name" value="Glyco_trans_2-like"/>
</dbReference>
<dbReference type="EMBL" id="JAHUZB010000002">
    <property type="protein sequence ID" value="MBV7389844.1"/>
    <property type="molecule type" value="Genomic_DNA"/>
</dbReference>
<accession>A0ABS6TAB2</accession>
<dbReference type="Pfam" id="PF00535">
    <property type="entry name" value="Glycos_transf_2"/>
    <property type="match status" value="1"/>
</dbReference>
<dbReference type="PANTHER" id="PTHR22916:SF3">
    <property type="entry name" value="UDP-GLCNAC:BETAGAL BETA-1,3-N-ACETYLGLUCOSAMINYLTRANSFERASE-LIKE PROTEIN 1"/>
    <property type="match status" value="1"/>
</dbReference>
<proteinExistence type="predicted"/>
<sequence length="246" mass="28715">MNKKDFSISVCMATYNGIHFIEAQLNSILPQLAETDELIISDDHSTDGTWDYLTKRQQEDTRIQLHLNPQKGLTKNFENAISRSQNELIFLSDQDDVWATEKVAVTKEYFAKAPDKTVIISDLMIVDNDFNEVISSYQKMRHTKNGFWANLIRSSYIGAGMAFRKSLTQLILPIPTDVPMHDMWIGLLADSQKGVQFIPEKLVYYRRHDFNVSEIKTTANKKQQFIWRWQALKLVRQRIREFKKNH</sequence>
<keyword evidence="2" id="KW-0808">Transferase</keyword>
<feature type="domain" description="Glycosyltransferase 2-like" evidence="1">
    <location>
        <begin position="9"/>
        <end position="168"/>
    </location>
</feature>